<evidence type="ECO:0000313" key="3">
    <source>
        <dbReference type="EMBL" id="TWU26168.1"/>
    </source>
</evidence>
<dbReference type="PANTHER" id="PTHR46368:SF4">
    <property type="entry name" value="OS10G0403700 PROTEIN"/>
    <property type="match status" value="1"/>
</dbReference>
<feature type="domain" description="GFO/IDH/MocA-like oxidoreductase" evidence="2">
    <location>
        <begin position="139"/>
        <end position="250"/>
    </location>
</feature>
<gene>
    <name evidence="3" type="primary">afr_1</name>
    <name evidence="3" type="ORF">Pla52o_00200</name>
</gene>
<sequence length="334" mass="36709">MSGEGSITRFGVIGTGRITRRLVADIQSTDGAEVSAIASRTSQRAQWYADQYGIAAAVEGYESLLVRDDVDAVYIALPPSMHAEWAIAAAQAGKHVLCEKPLTVATSQSLAVHAACKANSVRLLDATAWLHHERTDAFRGWLQEGRFGKLGHITAAVSFFHPFQSGEHRLDPELGGGCLLDLGWYVCSLARFVAGSLPNRMVAGRIVRQGVAQRITAMLWFDDDVTATLSCGYDTSTRKWFEVAGSDASLVCDDFTRPWHDRPARCWIHDAAGAVEQLTFEGNQERRMIARFIGDEPLDPFHQQALDTQHMIDAIQESVELAHHEPSAPPPREC</sequence>
<dbReference type="EC" id="1.1.1.292" evidence="3"/>
<evidence type="ECO:0000259" key="2">
    <source>
        <dbReference type="Pfam" id="PF22725"/>
    </source>
</evidence>
<dbReference type="SUPFAM" id="SSF51735">
    <property type="entry name" value="NAD(P)-binding Rossmann-fold domains"/>
    <property type="match status" value="1"/>
</dbReference>
<dbReference type="GO" id="GO:0000166">
    <property type="term" value="F:nucleotide binding"/>
    <property type="evidence" value="ECO:0007669"/>
    <property type="project" value="InterPro"/>
</dbReference>
<keyword evidence="3" id="KW-0560">Oxidoreductase</keyword>
<dbReference type="InterPro" id="IPR036291">
    <property type="entry name" value="NAD(P)-bd_dom_sf"/>
</dbReference>
<dbReference type="AlphaFoldDB" id="A0A5C6CP52"/>
<dbReference type="OrthoDB" id="9783105at2"/>
<dbReference type="Gene3D" id="3.40.50.720">
    <property type="entry name" value="NAD(P)-binding Rossmann-like Domain"/>
    <property type="match status" value="1"/>
</dbReference>
<dbReference type="Pfam" id="PF01408">
    <property type="entry name" value="GFO_IDH_MocA"/>
    <property type="match status" value="1"/>
</dbReference>
<dbReference type="SUPFAM" id="SSF55347">
    <property type="entry name" value="Glyceraldehyde-3-phosphate dehydrogenase-like, C-terminal domain"/>
    <property type="match status" value="1"/>
</dbReference>
<dbReference type="Gene3D" id="3.30.360.10">
    <property type="entry name" value="Dihydrodipicolinate Reductase, domain 2"/>
    <property type="match status" value="1"/>
</dbReference>
<dbReference type="RefSeq" id="WP_146592575.1">
    <property type="nucleotide sequence ID" value="NZ_SJPT01000001.1"/>
</dbReference>
<feature type="domain" description="Gfo/Idh/MocA-like oxidoreductase N-terminal" evidence="1">
    <location>
        <begin position="9"/>
        <end position="123"/>
    </location>
</feature>
<protein>
    <submittedName>
        <fullName evidence="3">1,5-anhydro-D-fructose reductase</fullName>
        <ecNumber evidence="3">1.1.1.292</ecNumber>
    </submittedName>
</protein>
<evidence type="ECO:0000313" key="4">
    <source>
        <dbReference type="Proteomes" id="UP000316304"/>
    </source>
</evidence>
<comment type="caution">
    <text evidence="3">The sequence shown here is derived from an EMBL/GenBank/DDBJ whole genome shotgun (WGS) entry which is preliminary data.</text>
</comment>
<dbReference type="GO" id="GO:0033712">
    <property type="term" value="F:1,5-anhydro-D-fructose reductase (1,5-anhydro-D-mannitol-forming) activity"/>
    <property type="evidence" value="ECO:0007669"/>
    <property type="project" value="UniProtKB-EC"/>
</dbReference>
<proteinExistence type="predicted"/>
<keyword evidence="4" id="KW-1185">Reference proteome</keyword>
<dbReference type="Pfam" id="PF22725">
    <property type="entry name" value="GFO_IDH_MocA_C3"/>
    <property type="match status" value="1"/>
</dbReference>
<reference evidence="3 4" key="1">
    <citation type="submission" date="2019-02" db="EMBL/GenBank/DDBJ databases">
        <title>Deep-cultivation of Planctomycetes and their phenomic and genomic characterization uncovers novel biology.</title>
        <authorList>
            <person name="Wiegand S."/>
            <person name="Jogler M."/>
            <person name="Boedeker C."/>
            <person name="Pinto D."/>
            <person name="Vollmers J."/>
            <person name="Rivas-Marin E."/>
            <person name="Kohn T."/>
            <person name="Peeters S.H."/>
            <person name="Heuer A."/>
            <person name="Rast P."/>
            <person name="Oberbeckmann S."/>
            <person name="Bunk B."/>
            <person name="Jeske O."/>
            <person name="Meyerdierks A."/>
            <person name="Storesund J.E."/>
            <person name="Kallscheuer N."/>
            <person name="Luecker S."/>
            <person name="Lage O.M."/>
            <person name="Pohl T."/>
            <person name="Merkel B.J."/>
            <person name="Hornburger P."/>
            <person name="Mueller R.-W."/>
            <person name="Bruemmer F."/>
            <person name="Labrenz M."/>
            <person name="Spormann A.M."/>
            <person name="Op Den Camp H."/>
            <person name="Overmann J."/>
            <person name="Amann R."/>
            <person name="Jetten M.S.M."/>
            <person name="Mascher T."/>
            <person name="Medema M.H."/>
            <person name="Devos D.P."/>
            <person name="Kaster A.-K."/>
            <person name="Ovreas L."/>
            <person name="Rohde M."/>
            <person name="Galperin M.Y."/>
            <person name="Jogler C."/>
        </authorList>
    </citation>
    <scope>NUCLEOTIDE SEQUENCE [LARGE SCALE GENOMIC DNA]</scope>
    <source>
        <strain evidence="3 4">Pla52o</strain>
    </source>
</reference>
<name>A0A5C6CP52_9BACT</name>
<dbReference type="InterPro" id="IPR000683">
    <property type="entry name" value="Gfo/Idh/MocA-like_OxRdtase_N"/>
</dbReference>
<evidence type="ECO:0000259" key="1">
    <source>
        <dbReference type="Pfam" id="PF01408"/>
    </source>
</evidence>
<dbReference type="InterPro" id="IPR055170">
    <property type="entry name" value="GFO_IDH_MocA-like_dom"/>
</dbReference>
<accession>A0A5C6CP52</accession>
<dbReference type="PANTHER" id="PTHR46368">
    <property type="match status" value="1"/>
</dbReference>
<organism evidence="3 4">
    <name type="scientific">Novipirellula galeiformis</name>
    <dbReference type="NCBI Taxonomy" id="2528004"/>
    <lineage>
        <taxon>Bacteria</taxon>
        <taxon>Pseudomonadati</taxon>
        <taxon>Planctomycetota</taxon>
        <taxon>Planctomycetia</taxon>
        <taxon>Pirellulales</taxon>
        <taxon>Pirellulaceae</taxon>
        <taxon>Novipirellula</taxon>
    </lineage>
</organism>
<dbReference type="EMBL" id="SJPT01000001">
    <property type="protein sequence ID" value="TWU26168.1"/>
    <property type="molecule type" value="Genomic_DNA"/>
</dbReference>
<dbReference type="Proteomes" id="UP000316304">
    <property type="component" value="Unassembled WGS sequence"/>
</dbReference>